<dbReference type="NCBIfam" id="TIGR02937">
    <property type="entry name" value="sigma70-ECF"/>
    <property type="match status" value="1"/>
</dbReference>
<dbReference type="AlphaFoldDB" id="A0A378STM4"/>
<evidence type="ECO:0000256" key="6">
    <source>
        <dbReference type="ARBA" id="ARBA00023163"/>
    </source>
</evidence>
<evidence type="ECO:0000256" key="4">
    <source>
        <dbReference type="ARBA" id="ARBA00023082"/>
    </source>
</evidence>
<dbReference type="EMBL" id="UGQM01000001">
    <property type="protein sequence ID" value="STZ46100.1"/>
    <property type="molecule type" value="Genomic_DNA"/>
</dbReference>
<dbReference type="SUPFAM" id="SSF88946">
    <property type="entry name" value="Sigma2 domain of RNA polymerase sigma factors"/>
    <property type="match status" value="1"/>
</dbReference>
<feature type="domain" description="RNA polymerase sigma factor 70 region 4 type 2" evidence="8">
    <location>
        <begin position="101"/>
        <end position="153"/>
    </location>
</feature>
<accession>A0A378STM4</accession>
<feature type="domain" description="RNA polymerase sigma-70 region 2" evidence="7">
    <location>
        <begin position="7"/>
        <end position="72"/>
    </location>
</feature>
<keyword evidence="4" id="KW-0731">Sigma factor</keyword>
<proteinExistence type="inferred from homology"/>
<keyword evidence="6" id="KW-0804">Transcription</keyword>
<protein>
    <submittedName>
        <fullName evidence="9">ECF subfamily RNA polymerase sigma-24 factor</fullName>
    </submittedName>
</protein>
<evidence type="ECO:0000256" key="3">
    <source>
        <dbReference type="ARBA" id="ARBA00023015"/>
    </source>
</evidence>
<comment type="similarity">
    <text evidence="1">Belongs to the sigma-70 factor family. ECF subfamily.</text>
</comment>
<evidence type="ECO:0000259" key="7">
    <source>
        <dbReference type="Pfam" id="PF04542"/>
    </source>
</evidence>
<dbReference type="Gene3D" id="1.10.10.10">
    <property type="entry name" value="Winged helix-like DNA-binding domain superfamily/Winged helix DNA-binding domain"/>
    <property type="match status" value="1"/>
</dbReference>
<gene>
    <name evidence="9" type="primary">fecI</name>
    <name evidence="9" type="ORF">NCTC10742_05369</name>
</gene>
<dbReference type="InterPro" id="IPR007627">
    <property type="entry name" value="RNA_pol_sigma70_r2"/>
</dbReference>
<dbReference type="InterPro" id="IPR052704">
    <property type="entry name" value="ECF_Sigma-70_Domain"/>
</dbReference>
<reference evidence="9 10" key="1">
    <citation type="submission" date="2018-06" db="EMBL/GenBank/DDBJ databases">
        <authorList>
            <consortium name="Pathogen Informatics"/>
            <person name="Doyle S."/>
        </authorList>
    </citation>
    <scope>NUCLEOTIDE SEQUENCE [LARGE SCALE GENOMIC DNA]</scope>
    <source>
        <strain evidence="9 10">NCTC10742</strain>
    </source>
</reference>
<dbReference type="PANTHER" id="PTHR30173:SF43">
    <property type="entry name" value="ECF RNA POLYMERASE SIGMA FACTOR SIGI-RELATED"/>
    <property type="match status" value="1"/>
</dbReference>
<keyword evidence="3" id="KW-0805">Transcription regulation</keyword>
<evidence type="ECO:0000259" key="8">
    <source>
        <dbReference type="Pfam" id="PF08281"/>
    </source>
</evidence>
<dbReference type="SUPFAM" id="SSF88659">
    <property type="entry name" value="Sigma3 and sigma4 domains of RNA polymerase sigma factors"/>
    <property type="match status" value="1"/>
</dbReference>
<comment type="subunit">
    <text evidence="2">Interacts transiently with the RNA polymerase catalytic core formed by RpoA, RpoB, RpoC and RpoZ (2 alpha, 1 beta, 1 beta' and 1 omega subunit) to form the RNA polymerase holoenzyme that can initiate transcription.</text>
</comment>
<dbReference type="SUPFAM" id="SSF54427">
    <property type="entry name" value="NTF2-like"/>
    <property type="match status" value="1"/>
</dbReference>
<dbReference type="InterPro" id="IPR036388">
    <property type="entry name" value="WH-like_DNA-bd_sf"/>
</dbReference>
<name>A0A378STM4_9MYCO</name>
<evidence type="ECO:0000256" key="2">
    <source>
        <dbReference type="ARBA" id="ARBA00011344"/>
    </source>
</evidence>
<evidence type="ECO:0000313" key="10">
    <source>
        <dbReference type="Proteomes" id="UP000254291"/>
    </source>
</evidence>
<dbReference type="InterPro" id="IPR013249">
    <property type="entry name" value="RNA_pol_sigma70_r4_t2"/>
</dbReference>
<dbReference type="InterPro" id="IPR013324">
    <property type="entry name" value="RNA_pol_sigma_r3/r4-like"/>
</dbReference>
<evidence type="ECO:0000256" key="1">
    <source>
        <dbReference type="ARBA" id="ARBA00010641"/>
    </source>
</evidence>
<dbReference type="GO" id="GO:0003677">
    <property type="term" value="F:DNA binding"/>
    <property type="evidence" value="ECO:0007669"/>
    <property type="project" value="UniProtKB-KW"/>
</dbReference>
<dbReference type="InterPro" id="IPR032710">
    <property type="entry name" value="NTF2-like_dom_sf"/>
</dbReference>
<dbReference type="Pfam" id="PF04542">
    <property type="entry name" value="Sigma70_r2"/>
    <property type="match status" value="1"/>
</dbReference>
<evidence type="ECO:0000313" key="9">
    <source>
        <dbReference type="EMBL" id="STZ46100.1"/>
    </source>
</evidence>
<evidence type="ECO:0000256" key="5">
    <source>
        <dbReference type="ARBA" id="ARBA00023125"/>
    </source>
</evidence>
<dbReference type="Gene3D" id="1.10.1740.10">
    <property type="match status" value="1"/>
</dbReference>
<dbReference type="Pfam" id="PF08281">
    <property type="entry name" value="Sigma70_r4_2"/>
    <property type="match status" value="1"/>
</dbReference>
<dbReference type="InterPro" id="IPR014284">
    <property type="entry name" value="RNA_pol_sigma-70_dom"/>
</dbReference>
<dbReference type="GO" id="GO:0016987">
    <property type="term" value="F:sigma factor activity"/>
    <property type="evidence" value="ECO:0007669"/>
    <property type="project" value="UniProtKB-KW"/>
</dbReference>
<dbReference type="InterPro" id="IPR013325">
    <property type="entry name" value="RNA_pol_sigma_r2"/>
</dbReference>
<sequence>MITPSVFEATRPQLTAMAFRMLGSIHDAEDAVQSAWIKASITATDDLRNPAAYLTTVLTRECVDQLRMRQRRREEPLAADMIPADTVAADEHYLRRESISRALMVVLDRLTPSQRVAYVLHDVFAVPFQEIAETLGTSPASAKKHASRARERIHRTVQIPAAATIDSAVVEAFLAAAAGGDTATMVALMADDCVRVADPTLLPAHTPAVVIGDSAVADETSLFIDRIRVSAPMLVDGRTVHVIAPGGHELAVIDITVTDGRIARIEITRTHPSGRR</sequence>
<dbReference type="PANTHER" id="PTHR30173">
    <property type="entry name" value="SIGMA 19 FACTOR"/>
    <property type="match status" value="1"/>
</dbReference>
<organism evidence="9 10">
    <name type="scientific">Mycolicibacterium gilvum</name>
    <dbReference type="NCBI Taxonomy" id="1804"/>
    <lineage>
        <taxon>Bacteria</taxon>
        <taxon>Bacillati</taxon>
        <taxon>Actinomycetota</taxon>
        <taxon>Actinomycetes</taxon>
        <taxon>Mycobacteriales</taxon>
        <taxon>Mycobacteriaceae</taxon>
        <taxon>Mycolicibacterium</taxon>
    </lineage>
</organism>
<keyword evidence="5" id="KW-0238">DNA-binding</keyword>
<dbReference type="GO" id="GO:0006352">
    <property type="term" value="P:DNA-templated transcription initiation"/>
    <property type="evidence" value="ECO:0007669"/>
    <property type="project" value="InterPro"/>
</dbReference>
<dbReference type="Proteomes" id="UP000254291">
    <property type="component" value="Unassembled WGS sequence"/>
</dbReference>